<dbReference type="STRING" id="289078.A0A2X0LJM0"/>
<evidence type="ECO:0000256" key="6">
    <source>
        <dbReference type="RuleBase" id="RU361277"/>
    </source>
</evidence>
<dbReference type="OrthoDB" id="3941538at2759"/>
<dbReference type="GO" id="GO:0034079">
    <property type="term" value="P:butanediol biosynthetic process"/>
    <property type="evidence" value="ECO:0007669"/>
    <property type="project" value="TreeGrafter"/>
</dbReference>
<dbReference type="CDD" id="cd08233">
    <property type="entry name" value="butanediol_DH_like"/>
    <property type="match status" value="1"/>
</dbReference>
<dbReference type="Proteomes" id="UP000249723">
    <property type="component" value="Unassembled WGS sequence"/>
</dbReference>
<evidence type="ECO:0000256" key="2">
    <source>
        <dbReference type="ARBA" id="ARBA00008072"/>
    </source>
</evidence>
<evidence type="ECO:0000313" key="8">
    <source>
        <dbReference type="EMBL" id="SCZ96303.1"/>
    </source>
</evidence>
<dbReference type="Gene3D" id="3.90.180.10">
    <property type="entry name" value="Medium-chain alcohol dehydrogenases, catalytic domain"/>
    <property type="match status" value="1"/>
</dbReference>
<dbReference type="AlphaFoldDB" id="A0A2X0LJM0"/>
<comment type="similarity">
    <text evidence="2 6">Belongs to the zinc-containing alcohol dehydrogenase family.</text>
</comment>
<dbReference type="EMBL" id="FMWP01000088">
    <property type="protein sequence ID" value="SCZ96303.1"/>
    <property type="molecule type" value="Genomic_DNA"/>
</dbReference>
<dbReference type="SUPFAM" id="SSF50129">
    <property type="entry name" value="GroES-like"/>
    <property type="match status" value="1"/>
</dbReference>
<dbReference type="PROSITE" id="PS00059">
    <property type="entry name" value="ADH_ZINC"/>
    <property type="match status" value="1"/>
</dbReference>
<evidence type="ECO:0000256" key="1">
    <source>
        <dbReference type="ARBA" id="ARBA00001947"/>
    </source>
</evidence>
<dbReference type="GO" id="GO:0000721">
    <property type="term" value="F:(R,R)-butanediol dehydrogenase activity"/>
    <property type="evidence" value="ECO:0007669"/>
    <property type="project" value="TreeGrafter"/>
</dbReference>
<proteinExistence type="inferred from homology"/>
<sequence length="396" mass="42087">MSSKATNKVVNYYGKRDIRVEEILMPVPGEGQVLIKLAWCGICGTDLHEYTGKSNGPILCPTADTAHGITGEKLPICLGHEFSGVISQVGPGVKGEWKKGDRVIVEPTISCFKCYACKHNFRNACSSLGFVGLSGYGGGLAEYTVAGEGFLHKLPDNVSLQHGAMVEPLAVGMHAVERSGAAPGCTALVCGAGPIGCFVTKVLIAMGASKVIVSEPSGSRRKMATHAGAHHVISPREDDVVSKCRELTGGDDVGVDVSFECAGVEASLTAAIAALRPRGTCVNVAIWSTKPQIDMNALVLGEKTLRAVICYESNHKPAIESLSSGKISLDGQYLTLPTWASPVLTCFENTCPSRGFVTGTASLDDIVEKGFHELINNNEQREFIYLRPRTQMVASY</sequence>
<dbReference type="InterPro" id="IPR020843">
    <property type="entry name" value="ER"/>
</dbReference>
<keyword evidence="9" id="KW-1185">Reference proteome</keyword>
<gene>
    <name evidence="8" type="ORF">BZ3500_MVSOF-1268-A1-R1_CHR8-2G10104</name>
</gene>
<keyword evidence="3 6" id="KW-0479">Metal-binding</keyword>
<evidence type="ECO:0000259" key="7">
    <source>
        <dbReference type="SMART" id="SM00829"/>
    </source>
</evidence>
<dbReference type="GO" id="GO:0005737">
    <property type="term" value="C:cytoplasm"/>
    <property type="evidence" value="ECO:0007669"/>
    <property type="project" value="TreeGrafter"/>
</dbReference>
<dbReference type="Pfam" id="PF00107">
    <property type="entry name" value="ADH_zinc_N"/>
    <property type="match status" value="1"/>
</dbReference>
<dbReference type="InterPro" id="IPR011032">
    <property type="entry name" value="GroES-like_sf"/>
</dbReference>
<dbReference type="Gene3D" id="3.40.50.720">
    <property type="entry name" value="NAD(P)-binding Rossmann-like Domain"/>
    <property type="match status" value="1"/>
</dbReference>
<dbReference type="Pfam" id="PF08240">
    <property type="entry name" value="ADH_N"/>
    <property type="match status" value="1"/>
</dbReference>
<accession>A0A2X0LJM0</accession>
<dbReference type="PANTHER" id="PTHR43161">
    <property type="entry name" value="SORBITOL DEHYDROGENASE"/>
    <property type="match status" value="1"/>
</dbReference>
<dbReference type="GO" id="GO:0008270">
    <property type="term" value="F:zinc ion binding"/>
    <property type="evidence" value="ECO:0007669"/>
    <property type="project" value="InterPro"/>
</dbReference>
<keyword evidence="5" id="KW-0560">Oxidoreductase</keyword>
<evidence type="ECO:0000256" key="4">
    <source>
        <dbReference type="ARBA" id="ARBA00022833"/>
    </source>
</evidence>
<dbReference type="PANTHER" id="PTHR43161:SF23">
    <property type="entry name" value="(R,R)-BUTANEDIOL DEHYDROGENASE-RELATED"/>
    <property type="match status" value="1"/>
</dbReference>
<name>A0A2X0LJM0_9BASI</name>
<dbReference type="InterPro" id="IPR013149">
    <property type="entry name" value="ADH-like_C"/>
</dbReference>
<organism evidence="8 9">
    <name type="scientific">Microbotryum saponariae</name>
    <dbReference type="NCBI Taxonomy" id="289078"/>
    <lineage>
        <taxon>Eukaryota</taxon>
        <taxon>Fungi</taxon>
        <taxon>Dikarya</taxon>
        <taxon>Basidiomycota</taxon>
        <taxon>Pucciniomycotina</taxon>
        <taxon>Microbotryomycetes</taxon>
        <taxon>Microbotryales</taxon>
        <taxon>Microbotryaceae</taxon>
        <taxon>Microbotryum</taxon>
    </lineage>
</organism>
<dbReference type="InterPro" id="IPR036291">
    <property type="entry name" value="NAD(P)-bd_dom_sf"/>
</dbReference>
<feature type="domain" description="Enoyl reductase (ER)" evidence="7">
    <location>
        <begin position="14"/>
        <end position="329"/>
    </location>
</feature>
<keyword evidence="4 6" id="KW-0862">Zinc</keyword>
<evidence type="ECO:0000256" key="5">
    <source>
        <dbReference type="ARBA" id="ARBA00023002"/>
    </source>
</evidence>
<protein>
    <submittedName>
        <fullName evidence="8">BZ3500_MvSof-1268-A1-R1_Chr8-2g10104 protein</fullName>
    </submittedName>
</protein>
<dbReference type="SMART" id="SM00829">
    <property type="entry name" value="PKS_ER"/>
    <property type="match status" value="1"/>
</dbReference>
<evidence type="ECO:0000313" key="9">
    <source>
        <dbReference type="Proteomes" id="UP000249723"/>
    </source>
</evidence>
<dbReference type="InterPro" id="IPR013154">
    <property type="entry name" value="ADH-like_N"/>
</dbReference>
<evidence type="ECO:0000256" key="3">
    <source>
        <dbReference type="ARBA" id="ARBA00022723"/>
    </source>
</evidence>
<dbReference type="InterPro" id="IPR002328">
    <property type="entry name" value="ADH_Zn_CS"/>
</dbReference>
<dbReference type="SUPFAM" id="SSF51735">
    <property type="entry name" value="NAD(P)-binding Rossmann-fold domains"/>
    <property type="match status" value="1"/>
</dbReference>
<comment type="cofactor">
    <cofactor evidence="1 6">
        <name>Zn(2+)</name>
        <dbReference type="ChEBI" id="CHEBI:29105"/>
    </cofactor>
</comment>
<reference evidence="9" key="1">
    <citation type="submission" date="2016-10" db="EMBL/GenBank/DDBJ databases">
        <authorList>
            <person name="Jeantristanb JTB J.-T."/>
            <person name="Ricardo R."/>
        </authorList>
    </citation>
    <scope>NUCLEOTIDE SEQUENCE [LARGE SCALE GENOMIC DNA]</scope>
</reference>